<dbReference type="GO" id="GO:0016627">
    <property type="term" value="F:oxidoreductase activity, acting on the CH-CH group of donors"/>
    <property type="evidence" value="ECO:0007669"/>
    <property type="project" value="InterPro"/>
</dbReference>
<evidence type="ECO:0000256" key="3">
    <source>
        <dbReference type="ARBA" id="ARBA00022630"/>
    </source>
</evidence>
<proteinExistence type="inferred from homology"/>
<dbReference type="InterPro" id="IPR013786">
    <property type="entry name" value="AcylCoA_DH/ox_N"/>
</dbReference>
<evidence type="ECO:0000256" key="1">
    <source>
        <dbReference type="ARBA" id="ARBA00001974"/>
    </source>
</evidence>
<dbReference type="FunFam" id="2.40.110.10:FF:000011">
    <property type="entry name" value="Acyl-CoA dehydrogenase FadE34"/>
    <property type="match status" value="1"/>
</dbReference>
<dbReference type="InterPro" id="IPR009100">
    <property type="entry name" value="AcylCoA_DH/oxidase_NM_dom_sf"/>
</dbReference>
<dbReference type="Gene3D" id="2.40.110.10">
    <property type="entry name" value="Butyryl-CoA Dehydrogenase, subunit A, domain 2"/>
    <property type="match status" value="1"/>
</dbReference>
<dbReference type="InterPro" id="IPR009075">
    <property type="entry name" value="AcylCo_DH/oxidase_C"/>
</dbReference>
<dbReference type="OrthoDB" id="9770681at2"/>
<keyword evidence="3 6" id="KW-0285">Flavoprotein</keyword>
<organism evidence="10 11">
    <name type="scientific">Thauera terpenica 58Eu</name>
    <dbReference type="NCBI Taxonomy" id="1348657"/>
    <lineage>
        <taxon>Bacteria</taxon>
        <taxon>Pseudomonadati</taxon>
        <taxon>Pseudomonadota</taxon>
        <taxon>Betaproteobacteria</taxon>
        <taxon>Rhodocyclales</taxon>
        <taxon>Zoogloeaceae</taxon>
        <taxon>Thauera</taxon>
    </lineage>
</organism>
<dbReference type="InterPro" id="IPR006091">
    <property type="entry name" value="Acyl-CoA_Oxase/DH_mid-dom"/>
</dbReference>
<dbReference type="STRING" id="1348657.M622_17560"/>
<keyword evidence="11" id="KW-1185">Reference proteome</keyword>
<name>S9ZJZ0_9RHOO</name>
<feature type="domain" description="Acyl-CoA dehydrogenase/oxidase C-terminal" evidence="7">
    <location>
        <begin position="238"/>
        <end position="389"/>
    </location>
</feature>
<dbReference type="PATRIC" id="fig|1348657.5.peg.2596"/>
<dbReference type="Proteomes" id="UP000015455">
    <property type="component" value="Unassembled WGS sequence"/>
</dbReference>
<dbReference type="EMBL" id="ATJV01000067">
    <property type="protein sequence ID" value="EPZ14946.1"/>
    <property type="molecule type" value="Genomic_DNA"/>
</dbReference>
<evidence type="ECO:0000256" key="4">
    <source>
        <dbReference type="ARBA" id="ARBA00022827"/>
    </source>
</evidence>
<dbReference type="InterPro" id="IPR037069">
    <property type="entry name" value="AcylCoA_DH/ox_N_sf"/>
</dbReference>
<evidence type="ECO:0000256" key="6">
    <source>
        <dbReference type="RuleBase" id="RU362125"/>
    </source>
</evidence>
<dbReference type="InterPro" id="IPR046373">
    <property type="entry name" value="Acyl-CoA_Oxase/DH_mid-dom_sf"/>
</dbReference>
<dbReference type="eggNOG" id="COG1960">
    <property type="taxonomic scope" value="Bacteria"/>
</dbReference>
<keyword evidence="4 6" id="KW-0274">FAD</keyword>
<dbReference type="GO" id="GO:0050660">
    <property type="term" value="F:flavin adenine dinucleotide binding"/>
    <property type="evidence" value="ECO:0007669"/>
    <property type="project" value="InterPro"/>
</dbReference>
<gene>
    <name evidence="10" type="ORF">M622_17560</name>
</gene>
<comment type="similarity">
    <text evidence="2 6">Belongs to the acyl-CoA dehydrogenase family.</text>
</comment>
<sequence length="409" mass="45027">MDFRDTPEEAAFRAEVRAWLQANGSARSRPDEMFGEGLDDAAKLAAAKAWQARKAAAGYAAIAWPKEAGGRGGTPMQQVIYQQEEAAYLVPGMIFEISIGMGLPTVMMWAAPELKARFLRPGLAGEEIWCQLFSEPGAGSDTGGVRTRAVRDGEDWVINGQKVWTSGAHFCDYGILLTRSDWDKPKQEGLTMFIVDMKAPGVEVRPIHQMSGESEFNEVFFTDVRIPDRYRLGPECGGWKVMLSMLMQERMSVGGNLPTDLHEHLIALARQCDWDDRLAIDDARVRARIADAYLQQHGVELLIARGLTAISKGKTPGPEMSITKLVAAKALQDISAFALELAGADGIIGHEALGGDWRYMQRLWLGSPGARMGGGTDEILRNVIAERVLGLPGEIRTDRKIPFRELERS</sequence>
<feature type="domain" description="Acyl-CoA oxidase/dehydrogenase middle" evidence="8">
    <location>
        <begin position="130"/>
        <end position="224"/>
    </location>
</feature>
<evidence type="ECO:0000313" key="11">
    <source>
        <dbReference type="Proteomes" id="UP000015455"/>
    </source>
</evidence>
<dbReference type="SUPFAM" id="SSF47203">
    <property type="entry name" value="Acyl-CoA dehydrogenase C-terminal domain-like"/>
    <property type="match status" value="1"/>
</dbReference>
<feature type="domain" description="Acyl-CoA dehydrogenase/oxidase N-terminal" evidence="9">
    <location>
        <begin position="6"/>
        <end position="126"/>
    </location>
</feature>
<dbReference type="PANTHER" id="PTHR43292">
    <property type="entry name" value="ACYL-COA DEHYDROGENASE"/>
    <property type="match status" value="1"/>
</dbReference>
<dbReference type="SUPFAM" id="SSF56645">
    <property type="entry name" value="Acyl-CoA dehydrogenase NM domain-like"/>
    <property type="match status" value="1"/>
</dbReference>
<protein>
    <recommendedName>
        <fullName evidence="12">Acyl-CoA dehydrogenase</fullName>
    </recommendedName>
</protein>
<dbReference type="Gene3D" id="1.10.540.10">
    <property type="entry name" value="Acyl-CoA dehydrogenase/oxidase, N-terminal domain"/>
    <property type="match status" value="1"/>
</dbReference>
<evidence type="ECO:0000259" key="8">
    <source>
        <dbReference type="Pfam" id="PF02770"/>
    </source>
</evidence>
<dbReference type="AlphaFoldDB" id="S9ZJZ0"/>
<dbReference type="RefSeq" id="WP_021249993.1">
    <property type="nucleotide sequence ID" value="NZ_ATJV01000067.1"/>
</dbReference>
<dbReference type="GO" id="GO:0005886">
    <property type="term" value="C:plasma membrane"/>
    <property type="evidence" value="ECO:0007669"/>
    <property type="project" value="TreeGrafter"/>
</dbReference>
<evidence type="ECO:0000259" key="7">
    <source>
        <dbReference type="Pfam" id="PF00441"/>
    </source>
</evidence>
<evidence type="ECO:0000313" key="10">
    <source>
        <dbReference type="EMBL" id="EPZ14946.1"/>
    </source>
</evidence>
<dbReference type="Pfam" id="PF00441">
    <property type="entry name" value="Acyl-CoA_dh_1"/>
    <property type="match status" value="1"/>
</dbReference>
<comment type="caution">
    <text evidence="10">The sequence shown here is derived from an EMBL/GenBank/DDBJ whole genome shotgun (WGS) entry which is preliminary data.</text>
</comment>
<dbReference type="PANTHER" id="PTHR43292:SF4">
    <property type="entry name" value="ACYL-COA DEHYDROGENASE FADE34"/>
    <property type="match status" value="1"/>
</dbReference>
<dbReference type="Gene3D" id="1.20.140.10">
    <property type="entry name" value="Butyryl-CoA Dehydrogenase, subunit A, domain 3"/>
    <property type="match status" value="1"/>
</dbReference>
<dbReference type="Pfam" id="PF02770">
    <property type="entry name" value="Acyl-CoA_dh_M"/>
    <property type="match status" value="1"/>
</dbReference>
<dbReference type="Pfam" id="PF02771">
    <property type="entry name" value="Acyl-CoA_dh_N"/>
    <property type="match status" value="1"/>
</dbReference>
<evidence type="ECO:0000256" key="5">
    <source>
        <dbReference type="ARBA" id="ARBA00023002"/>
    </source>
</evidence>
<evidence type="ECO:0000259" key="9">
    <source>
        <dbReference type="Pfam" id="PF02771"/>
    </source>
</evidence>
<dbReference type="InterPro" id="IPR036250">
    <property type="entry name" value="AcylCo_DH-like_C"/>
</dbReference>
<reference evidence="10 11" key="1">
    <citation type="submission" date="2013-06" db="EMBL/GenBank/DDBJ databases">
        <title>Draft genome sequence of Thauera terpenica.</title>
        <authorList>
            <person name="Liu B."/>
            <person name="Frostegard A.H."/>
            <person name="Shapleigh J.P."/>
        </authorList>
    </citation>
    <scope>NUCLEOTIDE SEQUENCE [LARGE SCALE GENOMIC DNA]</scope>
    <source>
        <strain evidence="10 11">58Eu</strain>
    </source>
</reference>
<evidence type="ECO:0000256" key="2">
    <source>
        <dbReference type="ARBA" id="ARBA00009347"/>
    </source>
</evidence>
<keyword evidence="5 6" id="KW-0560">Oxidoreductase</keyword>
<accession>S9ZJZ0</accession>
<dbReference type="InterPro" id="IPR052161">
    <property type="entry name" value="Mycobact_Acyl-CoA_DH"/>
</dbReference>
<comment type="cofactor">
    <cofactor evidence="1 6">
        <name>FAD</name>
        <dbReference type="ChEBI" id="CHEBI:57692"/>
    </cofactor>
</comment>
<evidence type="ECO:0008006" key="12">
    <source>
        <dbReference type="Google" id="ProtNLM"/>
    </source>
</evidence>